<keyword evidence="3" id="KW-1185">Reference proteome</keyword>
<comment type="caution">
    <text evidence="2">The sequence shown here is derived from an EMBL/GenBank/DDBJ whole genome shotgun (WGS) entry which is preliminary data.</text>
</comment>
<accession>A0A087BI32</accession>
<keyword evidence="1" id="KW-0732">Signal</keyword>
<dbReference type="eggNOG" id="ENOG50322JT">
    <property type="taxonomic scope" value="Bacteria"/>
</dbReference>
<gene>
    <name evidence="2" type="ORF">BMERY_0094</name>
</gene>
<proteinExistence type="predicted"/>
<evidence type="ECO:0008006" key="4">
    <source>
        <dbReference type="Google" id="ProtNLM"/>
    </source>
</evidence>
<evidence type="ECO:0000313" key="2">
    <source>
        <dbReference type="EMBL" id="KFI70682.1"/>
    </source>
</evidence>
<evidence type="ECO:0000256" key="1">
    <source>
        <dbReference type="SAM" id="SignalP"/>
    </source>
</evidence>
<sequence>MKSMARARAAKRAAAVVLAMATCVPVGGCTIEIKGGKRASLNGKALDLTDGKWHTGSNGYGGSDSSSYRYVTLKTPDGEKHCVVFRDSGGAGGMNCWDKQPESKGDTK</sequence>
<organism evidence="2 3">
    <name type="scientific">Bifidobacterium merycicum</name>
    <dbReference type="NCBI Taxonomy" id="78345"/>
    <lineage>
        <taxon>Bacteria</taxon>
        <taxon>Bacillati</taxon>
        <taxon>Actinomycetota</taxon>
        <taxon>Actinomycetes</taxon>
        <taxon>Bifidobacteriales</taxon>
        <taxon>Bifidobacteriaceae</taxon>
        <taxon>Bifidobacterium</taxon>
    </lineage>
</organism>
<protein>
    <recommendedName>
        <fullName evidence="4">Lipoprotein</fullName>
    </recommendedName>
</protein>
<feature type="signal peptide" evidence="1">
    <location>
        <begin position="1"/>
        <end position="28"/>
    </location>
</feature>
<evidence type="ECO:0000313" key="3">
    <source>
        <dbReference type="Proteomes" id="UP000029060"/>
    </source>
</evidence>
<reference evidence="2 3" key="1">
    <citation type="submission" date="2014-03" db="EMBL/GenBank/DDBJ databases">
        <title>Genomics of Bifidobacteria.</title>
        <authorList>
            <person name="Ventura M."/>
            <person name="Milani C."/>
            <person name="Lugli G.A."/>
        </authorList>
    </citation>
    <scope>NUCLEOTIDE SEQUENCE [LARGE SCALE GENOMIC DNA]</scope>
    <source>
        <strain evidence="2 3">LMG 11341</strain>
    </source>
</reference>
<dbReference type="Proteomes" id="UP000029060">
    <property type="component" value="Unassembled WGS sequence"/>
</dbReference>
<dbReference type="AlphaFoldDB" id="A0A087BI32"/>
<feature type="chain" id="PRO_5039003392" description="Lipoprotein" evidence="1">
    <location>
        <begin position="29"/>
        <end position="108"/>
    </location>
</feature>
<dbReference type="EMBL" id="JGZC01000005">
    <property type="protein sequence ID" value="KFI70682.1"/>
    <property type="molecule type" value="Genomic_DNA"/>
</dbReference>
<name>A0A087BI32_9BIFI</name>
<dbReference type="STRING" id="78345.BMERY_0094"/>